<comment type="caution">
    <text evidence="2">The sequence shown here is derived from an EMBL/GenBank/DDBJ whole genome shotgun (WGS) entry which is preliminary data.</text>
</comment>
<proteinExistence type="predicted"/>
<evidence type="ECO:0000313" key="3">
    <source>
        <dbReference type="Proteomes" id="UP001162811"/>
    </source>
</evidence>
<organism evidence="2 3">
    <name type="scientific">Ralstonia soli</name>
    <dbReference type="NCBI Taxonomy" id="2953896"/>
    <lineage>
        <taxon>Bacteria</taxon>
        <taxon>Pseudomonadati</taxon>
        <taxon>Pseudomonadota</taxon>
        <taxon>Betaproteobacteria</taxon>
        <taxon>Burkholderiales</taxon>
        <taxon>Burkholderiaceae</taxon>
        <taxon>Ralstonia</taxon>
    </lineage>
</organism>
<dbReference type="RefSeq" id="WP_252679562.1">
    <property type="nucleotide sequence ID" value="NZ_JAMXHT010000003.1"/>
</dbReference>
<dbReference type="NCBIfam" id="TIGR01764">
    <property type="entry name" value="excise"/>
    <property type="match status" value="1"/>
</dbReference>
<dbReference type="SUPFAM" id="SSF46955">
    <property type="entry name" value="Putative DNA-binding domain"/>
    <property type="match status" value="1"/>
</dbReference>
<dbReference type="Gene3D" id="1.10.10.10">
    <property type="entry name" value="Winged helix-like DNA-binding domain superfamily/Winged helix DNA-binding domain"/>
    <property type="match status" value="1"/>
</dbReference>
<accession>A0ABT1AJ36</accession>
<feature type="domain" description="Helix-turn-helix" evidence="1">
    <location>
        <begin position="5"/>
        <end position="56"/>
    </location>
</feature>
<dbReference type="Pfam" id="PF12728">
    <property type="entry name" value="HTH_17"/>
    <property type="match status" value="1"/>
</dbReference>
<name>A0ABT1AJ36_9RALS</name>
<evidence type="ECO:0000313" key="2">
    <source>
        <dbReference type="EMBL" id="MCO5398410.1"/>
    </source>
</evidence>
<dbReference type="InterPro" id="IPR036388">
    <property type="entry name" value="WH-like_DNA-bd_sf"/>
</dbReference>
<dbReference type="InterPro" id="IPR041657">
    <property type="entry name" value="HTH_17"/>
</dbReference>
<protein>
    <submittedName>
        <fullName evidence="2">Helix-turn-helix domain-containing protein</fullName>
    </submittedName>
</protein>
<dbReference type="EMBL" id="JAMXHT010000003">
    <property type="protein sequence ID" value="MCO5398410.1"/>
    <property type="molecule type" value="Genomic_DNA"/>
</dbReference>
<reference evidence="2" key="2">
    <citation type="journal article" date="2023" name="Front. Microbiol.">
        <title>Ralstonia chuxiongensis sp. nov., Ralstonia mojiangensis sp. nov., and Ralstonia soli sp. nov., isolated from tobacco fields, are three novel species in the family Burkholderiaceae.</title>
        <authorList>
            <person name="Lu C.H."/>
            <person name="Zhang Y.Y."/>
            <person name="Jiang N."/>
            <person name="Chen W."/>
            <person name="Shao X."/>
            <person name="Zhao Z.M."/>
            <person name="Lu W.L."/>
            <person name="Hu X."/>
            <person name="Xi Y.X."/>
            <person name="Zou S.Y."/>
            <person name="Wei Q.J."/>
            <person name="Lin Z.L."/>
            <person name="Gong L."/>
            <person name="Gai X.T."/>
            <person name="Zhang L.Q."/>
            <person name="Li J.Y."/>
            <person name="Jin Y."/>
            <person name="Xia Z.Y."/>
        </authorList>
    </citation>
    <scope>NUCLEOTIDE SEQUENCE</scope>
    <source>
        <strain evidence="2">21MJYT02-11</strain>
    </source>
</reference>
<dbReference type="InterPro" id="IPR010093">
    <property type="entry name" value="SinI_DNA-bd"/>
</dbReference>
<gene>
    <name evidence="2" type="ORF">NG900_09400</name>
</gene>
<dbReference type="Proteomes" id="UP001162811">
    <property type="component" value="Unassembled WGS sequence"/>
</dbReference>
<evidence type="ECO:0000259" key="1">
    <source>
        <dbReference type="Pfam" id="PF12728"/>
    </source>
</evidence>
<reference evidence="2" key="1">
    <citation type="submission" date="2022-06" db="EMBL/GenBank/DDBJ databases">
        <authorList>
            <person name="Lu C.-H."/>
        </authorList>
    </citation>
    <scope>NUCLEOTIDE SEQUENCE</scope>
    <source>
        <strain evidence="2">21MJYT02-11</strain>
    </source>
</reference>
<sequence>MNIELLSTGQAAAYLGVTRHTLEVWRSVGRYGLPFIKVGRLVRYRKTDLEAFLASRTRNESTG</sequence>
<keyword evidence="3" id="KW-1185">Reference proteome</keyword>
<dbReference type="InterPro" id="IPR009061">
    <property type="entry name" value="DNA-bd_dom_put_sf"/>
</dbReference>